<reference evidence="2 3" key="1">
    <citation type="submission" date="2016-09" db="EMBL/GenBank/DDBJ databases">
        <authorList>
            <person name="Capua I."/>
            <person name="De Benedictis P."/>
            <person name="Joannis T."/>
            <person name="Lombin L.H."/>
            <person name="Cattoli G."/>
        </authorList>
    </citation>
    <scope>NUCLEOTIDE SEQUENCE [LARGE SCALE GENOMIC DNA]</scope>
    <source>
        <strain evidence="2 3">A7P-90m</strain>
    </source>
</reference>
<keyword evidence="3" id="KW-1185">Reference proteome</keyword>
<dbReference type="Proteomes" id="UP000199452">
    <property type="component" value="Unassembled WGS sequence"/>
</dbReference>
<keyword evidence="1" id="KW-0812">Transmembrane</keyword>
<name>A0A1G6P3I6_9BACT</name>
<protein>
    <submittedName>
        <fullName evidence="2">Uncharacterized protein</fullName>
    </submittedName>
</protein>
<sequence length="50" mass="6043">MERTYCVKINSYPFDFDKYMGLIVRFILLPNQFLILPIEFFAPFGFLFRA</sequence>
<organism evidence="2 3">
    <name type="scientific">Williamwhitmania taraxaci</name>
    <dbReference type="NCBI Taxonomy" id="1640674"/>
    <lineage>
        <taxon>Bacteria</taxon>
        <taxon>Pseudomonadati</taxon>
        <taxon>Bacteroidota</taxon>
        <taxon>Bacteroidia</taxon>
        <taxon>Bacteroidales</taxon>
        <taxon>Williamwhitmaniaceae</taxon>
        <taxon>Williamwhitmania</taxon>
    </lineage>
</organism>
<evidence type="ECO:0000313" key="3">
    <source>
        <dbReference type="Proteomes" id="UP000199452"/>
    </source>
</evidence>
<evidence type="ECO:0000256" key="1">
    <source>
        <dbReference type="SAM" id="Phobius"/>
    </source>
</evidence>
<feature type="transmembrane region" description="Helical" evidence="1">
    <location>
        <begin position="22"/>
        <end position="48"/>
    </location>
</feature>
<keyword evidence="1" id="KW-1133">Transmembrane helix</keyword>
<accession>A0A1G6P3I6</accession>
<evidence type="ECO:0000313" key="2">
    <source>
        <dbReference type="EMBL" id="SDC74743.1"/>
    </source>
</evidence>
<proteinExistence type="predicted"/>
<dbReference type="AlphaFoldDB" id="A0A1G6P3I6"/>
<keyword evidence="1" id="KW-0472">Membrane</keyword>
<dbReference type="EMBL" id="FMYP01000048">
    <property type="protein sequence ID" value="SDC74743.1"/>
    <property type="molecule type" value="Genomic_DNA"/>
</dbReference>
<gene>
    <name evidence="2" type="ORF">SAMN05216323_104817</name>
</gene>